<evidence type="ECO:0000256" key="1">
    <source>
        <dbReference type="ARBA" id="ARBA00001917"/>
    </source>
</evidence>
<evidence type="ECO:0000259" key="4">
    <source>
        <dbReference type="Pfam" id="PF01613"/>
    </source>
</evidence>
<dbReference type="Proteomes" id="UP000635565">
    <property type="component" value="Unassembled WGS sequence"/>
</dbReference>
<sequence length="217" mass="24193">MSQHTAQKKHTSEQQVVIHPSILYAGNPVALITTLNSNGETNISPMSSVWELGERLVLGITSTSQAYDNLQHEGECVVNFPSSDLWEQVERLARTTGRNPVPEQKKAIGYYFEPDKFSCTDFTPIEAEDVKPLRIAECPLQFEARLLKLHQPASLSQDDPVAFGIFEMQVTRVHAHATIVQAGTNHIDTAAWSPLLYVFRHYFGTGPDLGRTFKAEA</sequence>
<protein>
    <recommendedName>
        <fullName evidence="4">Flavin reductase like domain-containing protein</fullName>
    </recommendedName>
</protein>
<name>A0ABQ3VJK2_9CHLR</name>
<dbReference type="PANTHER" id="PTHR43567:SF1">
    <property type="entry name" value="FLAVOREDOXIN"/>
    <property type="match status" value="1"/>
</dbReference>
<gene>
    <name evidence="5" type="primary">ydfE</name>
    <name evidence="5" type="ORF">KSZ_37840</name>
</gene>
<dbReference type="Pfam" id="PF01613">
    <property type="entry name" value="Flavin_Reduct"/>
    <property type="match status" value="1"/>
</dbReference>
<organism evidence="5 6">
    <name type="scientific">Dictyobacter formicarum</name>
    <dbReference type="NCBI Taxonomy" id="2778368"/>
    <lineage>
        <taxon>Bacteria</taxon>
        <taxon>Bacillati</taxon>
        <taxon>Chloroflexota</taxon>
        <taxon>Ktedonobacteria</taxon>
        <taxon>Ktedonobacterales</taxon>
        <taxon>Dictyobacteraceae</taxon>
        <taxon>Dictyobacter</taxon>
    </lineage>
</organism>
<comment type="caution">
    <text evidence="5">The sequence shown here is derived from an EMBL/GenBank/DDBJ whole genome shotgun (WGS) entry which is preliminary data.</text>
</comment>
<dbReference type="RefSeq" id="WP_201363422.1">
    <property type="nucleotide sequence ID" value="NZ_BNJJ01000010.1"/>
</dbReference>
<dbReference type="PANTHER" id="PTHR43567">
    <property type="entry name" value="FLAVOREDOXIN-RELATED-RELATED"/>
    <property type="match status" value="1"/>
</dbReference>
<comment type="similarity">
    <text evidence="3">Belongs to the flavoredoxin family.</text>
</comment>
<keyword evidence="2" id="KW-0285">Flavoprotein</keyword>
<evidence type="ECO:0000313" key="6">
    <source>
        <dbReference type="Proteomes" id="UP000635565"/>
    </source>
</evidence>
<reference evidence="5 6" key="1">
    <citation type="journal article" date="2021" name="Int. J. Syst. Evol. Microbiol.">
        <title>Reticulibacter mediterranei gen. nov., sp. nov., within the new family Reticulibacteraceae fam. nov., and Ktedonospora formicarum gen. nov., sp. nov., Ktedonobacter robiniae sp. nov., Dictyobacter formicarum sp. nov. and Dictyobacter arantiisoli sp. nov., belonging to the class Ktedonobacteria.</title>
        <authorList>
            <person name="Yabe S."/>
            <person name="Zheng Y."/>
            <person name="Wang C.M."/>
            <person name="Sakai Y."/>
            <person name="Abe K."/>
            <person name="Yokota A."/>
            <person name="Donadio S."/>
            <person name="Cavaletti L."/>
            <person name="Monciardini P."/>
        </authorList>
    </citation>
    <scope>NUCLEOTIDE SEQUENCE [LARGE SCALE GENOMIC DNA]</scope>
    <source>
        <strain evidence="5 6">SOSP1-9</strain>
    </source>
</reference>
<dbReference type="InterPro" id="IPR052174">
    <property type="entry name" value="Flavoredoxin"/>
</dbReference>
<dbReference type="SUPFAM" id="SSF50475">
    <property type="entry name" value="FMN-binding split barrel"/>
    <property type="match status" value="1"/>
</dbReference>
<dbReference type="InterPro" id="IPR012349">
    <property type="entry name" value="Split_barrel_FMN-bd"/>
</dbReference>
<proteinExistence type="inferred from homology"/>
<feature type="domain" description="Flavin reductase like" evidence="4">
    <location>
        <begin position="27"/>
        <end position="204"/>
    </location>
</feature>
<dbReference type="Gene3D" id="2.30.110.10">
    <property type="entry name" value="Electron Transport, Fmn-binding Protein, Chain A"/>
    <property type="match status" value="1"/>
</dbReference>
<dbReference type="InterPro" id="IPR002563">
    <property type="entry name" value="Flavin_Rdtase-like_dom"/>
</dbReference>
<accession>A0ABQ3VJK2</accession>
<evidence type="ECO:0000256" key="2">
    <source>
        <dbReference type="ARBA" id="ARBA00022630"/>
    </source>
</evidence>
<keyword evidence="6" id="KW-1185">Reference proteome</keyword>
<dbReference type="EMBL" id="BNJJ01000010">
    <property type="protein sequence ID" value="GHO85778.1"/>
    <property type="molecule type" value="Genomic_DNA"/>
</dbReference>
<comment type="cofactor">
    <cofactor evidence="1">
        <name>FMN</name>
        <dbReference type="ChEBI" id="CHEBI:58210"/>
    </cofactor>
</comment>
<evidence type="ECO:0000313" key="5">
    <source>
        <dbReference type="EMBL" id="GHO85778.1"/>
    </source>
</evidence>
<evidence type="ECO:0000256" key="3">
    <source>
        <dbReference type="ARBA" id="ARBA00038054"/>
    </source>
</evidence>